<gene>
    <name evidence="2" type="ORF">SAMN05192589_113120</name>
</gene>
<dbReference type="InterPro" id="IPR023459">
    <property type="entry name" value="Tscrpt_elong_fac_GreA/B_fam"/>
</dbReference>
<dbReference type="Proteomes" id="UP000198781">
    <property type="component" value="Unassembled WGS sequence"/>
</dbReference>
<dbReference type="OrthoDB" id="192847at2"/>
<name>A0A1G7B0E4_9BURK</name>
<dbReference type="STRING" id="187868.SAMN05192589_113120"/>
<dbReference type="GO" id="GO:0016301">
    <property type="term" value="F:kinase activity"/>
    <property type="evidence" value="ECO:0007669"/>
    <property type="project" value="UniProtKB-KW"/>
</dbReference>
<dbReference type="InterPro" id="IPR001437">
    <property type="entry name" value="Tscrpt_elong_fac_GreA/B_C"/>
</dbReference>
<dbReference type="InterPro" id="IPR036953">
    <property type="entry name" value="GreA/GreB_C_sf"/>
</dbReference>
<evidence type="ECO:0000313" key="3">
    <source>
        <dbReference type="Proteomes" id="UP000198781"/>
    </source>
</evidence>
<feature type="domain" description="Transcription elongation factor GreA/GreB C-terminal" evidence="1">
    <location>
        <begin position="47"/>
        <end position="123"/>
    </location>
</feature>
<dbReference type="GO" id="GO:0070063">
    <property type="term" value="F:RNA polymerase binding"/>
    <property type="evidence" value="ECO:0007669"/>
    <property type="project" value="InterPro"/>
</dbReference>
<evidence type="ECO:0000259" key="1">
    <source>
        <dbReference type="Pfam" id="PF01272"/>
    </source>
</evidence>
<dbReference type="PIRSF" id="PIRSF006092">
    <property type="entry name" value="GreA_GreB"/>
    <property type="match status" value="1"/>
</dbReference>
<dbReference type="Pfam" id="PF01272">
    <property type="entry name" value="GreA_GreB"/>
    <property type="match status" value="1"/>
</dbReference>
<dbReference type="AlphaFoldDB" id="A0A1G7B0E4"/>
<dbReference type="GO" id="GO:0003677">
    <property type="term" value="F:DNA binding"/>
    <property type="evidence" value="ECO:0007669"/>
    <property type="project" value="InterPro"/>
</dbReference>
<dbReference type="PANTHER" id="PTHR30437:SF5">
    <property type="entry name" value="REGULATOR OF NUCLEOSIDE DIPHOSPHATE KINASE"/>
    <property type="match status" value="1"/>
</dbReference>
<dbReference type="GO" id="GO:0032784">
    <property type="term" value="P:regulation of DNA-templated transcription elongation"/>
    <property type="evidence" value="ECO:0007669"/>
    <property type="project" value="InterPro"/>
</dbReference>
<keyword evidence="3" id="KW-1185">Reference proteome</keyword>
<protein>
    <submittedName>
        <fullName evidence="2">Regulator of nucleoside diphosphate kinase</fullName>
    </submittedName>
</protein>
<organism evidence="2 3">
    <name type="scientific">Paracidovorax valerianellae</name>
    <dbReference type="NCBI Taxonomy" id="187868"/>
    <lineage>
        <taxon>Bacteria</taxon>
        <taxon>Pseudomonadati</taxon>
        <taxon>Pseudomonadota</taxon>
        <taxon>Betaproteobacteria</taxon>
        <taxon>Burkholderiales</taxon>
        <taxon>Comamonadaceae</taxon>
        <taxon>Paracidovorax</taxon>
    </lineage>
</organism>
<dbReference type="PROSITE" id="PS00830">
    <property type="entry name" value="GREAB_2"/>
    <property type="match status" value="1"/>
</dbReference>
<keyword evidence="2" id="KW-0808">Transferase</keyword>
<keyword evidence="2" id="KW-0418">Kinase</keyword>
<accession>A0A1G7B0E4</accession>
<evidence type="ECO:0000313" key="2">
    <source>
        <dbReference type="EMBL" id="SDE20317.1"/>
    </source>
</evidence>
<dbReference type="InterPro" id="IPR018151">
    <property type="entry name" value="TF_GreA/GreB_CS"/>
</dbReference>
<dbReference type="PANTHER" id="PTHR30437">
    <property type="entry name" value="TRANSCRIPTION ELONGATION FACTOR GREA"/>
    <property type="match status" value="1"/>
</dbReference>
<proteinExistence type="predicted"/>
<dbReference type="EMBL" id="FMZC01000013">
    <property type="protein sequence ID" value="SDE20317.1"/>
    <property type="molecule type" value="Genomic_DNA"/>
</dbReference>
<dbReference type="GO" id="GO:0006354">
    <property type="term" value="P:DNA-templated transcription elongation"/>
    <property type="evidence" value="ECO:0007669"/>
    <property type="project" value="TreeGrafter"/>
</dbReference>
<dbReference type="RefSeq" id="WP_092745212.1">
    <property type="nucleotide sequence ID" value="NZ_FMZC01000013.1"/>
</dbReference>
<dbReference type="SUPFAM" id="SSF54534">
    <property type="entry name" value="FKBP-like"/>
    <property type="match status" value="1"/>
</dbReference>
<sequence>MHTVVHGERMLTDLDFARLMKLVNERGPSPFSEMLDGVDVTSPRDIPADVVTMYSRIECADVHTSRRQVLTVCYPGDAQPAAGCISVLSPVGSSLLGLKVGDVARWLTPSGEHCAAEIVAIHYQPESSGDYTR</sequence>
<dbReference type="Gene3D" id="3.10.50.30">
    <property type="entry name" value="Transcription elongation factor, GreA/GreB, C-terminal domain"/>
    <property type="match status" value="1"/>
</dbReference>
<reference evidence="2 3" key="1">
    <citation type="submission" date="2016-10" db="EMBL/GenBank/DDBJ databases">
        <authorList>
            <person name="de Groot N.N."/>
        </authorList>
    </citation>
    <scope>NUCLEOTIDE SEQUENCE [LARGE SCALE GENOMIC DNA]</scope>
    <source>
        <strain evidence="2 3">DSM 16619</strain>
    </source>
</reference>